<keyword evidence="7" id="KW-0456">Lyase</keyword>
<evidence type="ECO:0000256" key="2">
    <source>
        <dbReference type="ARBA" id="ARBA00022485"/>
    </source>
</evidence>
<evidence type="ECO:0000313" key="13">
    <source>
        <dbReference type="Proteomes" id="UP001156664"/>
    </source>
</evidence>
<dbReference type="PANTHER" id="PTHR43661:SF1">
    <property type="entry name" value="PHOSPHOGLUCONATE DEHYDRATASE"/>
    <property type="match status" value="1"/>
</dbReference>
<dbReference type="Pfam" id="PF24877">
    <property type="entry name" value="ILV_EDD_C"/>
    <property type="match status" value="1"/>
</dbReference>
<reference evidence="13" key="1">
    <citation type="journal article" date="2019" name="Int. J. Syst. Evol. Microbiol.">
        <title>The Global Catalogue of Microorganisms (GCM) 10K type strain sequencing project: providing services to taxonomists for standard genome sequencing and annotation.</title>
        <authorList>
            <consortium name="The Broad Institute Genomics Platform"/>
            <consortium name="The Broad Institute Genome Sequencing Center for Infectious Disease"/>
            <person name="Wu L."/>
            <person name="Ma J."/>
        </authorList>
    </citation>
    <scope>NUCLEOTIDE SEQUENCE [LARGE SCALE GENOMIC DNA]</scope>
    <source>
        <strain evidence="13">NBRC 105857</strain>
    </source>
</reference>
<keyword evidence="2" id="KW-0004">4Fe-4S</keyword>
<gene>
    <name evidence="12" type="ORF">GCM10007875_26480</name>
</gene>
<evidence type="ECO:0000256" key="9">
    <source>
        <dbReference type="NCBIfam" id="TIGR01196"/>
    </source>
</evidence>
<dbReference type="Pfam" id="PF00920">
    <property type="entry name" value="ILVD_EDD_N"/>
    <property type="match status" value="1"/>
</dbReference>
<keyword evidence="5" id="KW-0411">Iron-sulfur</keyword>
<evidence type="ECO:0000256" key="1">
    <source>
        <dbReference type="ARBA" id="ARBA00006486"/>
    </source>
</evidence>
<dbReference type="InterPro" id="IPR042096">
    <property type="entry name" value="Dihydro-acid_dehy_C"/>
</dbReference>
<dbReference type="SUPFAM" id="SSF52016">
    <property type="entry name" value="LeuD/IlvD-like"/>
    <property type="match status" value="1"/>
</dbReference>
<name>A0ABQ5YYI0_9BURK</name>
<evidence type="ECO:0000256" key="8">
    <source>
        <dbReference type="ARBA" id="ARBA00023277"/>
    </source>
</evidence>
<dbReference type="InterPro" id="IPR037237">
    <property type="entry name" value="IlvD/EDD_N"/>
</dbReference>
<keyword evidence="13" id="KW-1185">Reference proteome</keyword>
<dbReference type="EMBL" id="BSOJ01000032">
    <property type="protein sequence ID" value="GLR27557.1"/>
    <property type="molecule type" value="Genomic_DNA"/>
</dbReference>
<evidence type="ECO:0000313" key="12">
    <source>
        <dbReference type="EMBL" id="GLR27557.1"/>
    </source>
</evidence>
<proteinExistence type="inferred from homology"/>
<sequence length="592" mass="62910">MSPLHPTLLKVRQRIEKRSAASRAQYLNSLPAGPSPRTSMGCANLAHATAVFPTADKFKIAVEKAPHLGIVTAYNDMLSAHQPFAMYPAKIAGYAQELGVTTQVAGGTPAMCDGITQGREGMELSLFSRDVIALSACVGLSHDVFDGGILLGVCDKIAPGLLIGALAFGHLPFVFIPAGPMSSGLSNPEKAKIRQLASEGKADRATLLRAEEAAYHSSGTCTFYGTANSNQLMLDFMGLQYPGGAFCAPNSPERERLIQHSVHAIARAAASDHRNALKLAELVNSTSLLNALVGLMASGGSTNHTIHWITVARAAGYLIDWTDLDEISSVTPLLTRVYPNGTEDVNAFHAAGGTAYLLRTLIEGGFVDGSAMTSFGCSLGECLDGLLQASSQSSNLDVLRPHTQPFQSDGGIRLLQGNLGRSVCKVSAVKQVNRSITAPCRVFSDQHEVIEAFERDEFTQDVVVVVIHQGPKANGMPELHKLTPVLGVLQDRGLAVALVTDGRMSGASGKVLAAIHVSPEAMQDGPIGKLRDGDLIRIEADHGVLQTDADLKNRNVQTMPARSGNLGRSYFNAWRRAVSGAEQGATHLFEEF</sequence>
<evidence type="ECO:0000256" key="6">
    <source>
        <dbReference type="ARBA" id="ARBA00023064"/>
    </source>
</evidence>
<dbReference type="InterPro" id="IPR000581">
    <property type="entry name" value="ILV_EDD_N"/>
</dbReference>
<keyword evidence="6" id="KW-0311">Gluconate utilization</keyword>
<feature type="domain" description="Dihydroxy-acid/6-phosphogluconate dehydratase C-terminal" evidence="11">
    <location>
        <begin position="397"/>
        <end position="585"/>
    </location>
</feature>
<dbReference type="Gene3D" id="3.50.30.80">
    <property type="entry name" value="IlvD/EDD C-terminal domain-like"/>
    <property type="match status" value="1"/>
</dbReference>
<dbReference type="SUPFAM" id="SSF143975">
    <property type="entry name" value="IlvD/EDD N-terminal domain-like"/>
    <property type="match status" value="1"/>
</dbReference>
<feature type="domain" description="Dihydroxy-acid/6-phosphogluconate dehydratase N-terminal" evidence="10">
    <location>
        <begin position="66"/>
        <end position="381"/>
    </location>
</feature>
<evidence type="ECO:0000256" key="3">
    <source>
        <dbReference type="ARBA" id="ARBA00022723"/>
    </source>
</evidence>
<comment type="caution">
    <text evidence="12">The sequence shown here is derived from an EMBL/GenBank/DDBJ whole genome shotgun (WGS) entry which is preliminary data.</text>
</comment>
<accession>A0ABQ5YYI0</accession>
<dbReference type="Proteomes" id="UP001156664">
    <property type="component" value="Unassembled WGS sequence"/>
</dbReference>
<keyword evidence="8" id="KW-0119">Carbohydrate metabolism</keyword>
<evidence type="ECO:0000259" key="11">
    <source>
        <dbReference type="Pfam" id="PF24877"/>
    </source>
</evidence>
<keyword evidence="4" id="KW-0408">Iron</keyword>
<dbReference type="EC" id="4.2.1.12" evidence="9"/>
<dbReference type="RefSeq" id="WP_284282386.1">
    <property type="nucleotide sequence ID" value="NZ_BSOJ01000032.1"/>
</dbReference>
<dbReference type="InterPro" id="IPR056740">
    <property type="entry name" value="ILV_EDD_C"/>
</dbReference>
<dbReference type="PANTHER" id="PTHR43661">
    <property type="entry name" value="D-XYLONATE DEHYDRATASE"/>
    <property type="match status" value="1"/>
</dbReference>
<dbReference type="PROSITE" id="PS00887">
    <property type="entry name" value="ILVD_EDD_2"/>
    <property type="match status" value="1"/>
</dbReference>
<dbReference type="InterPro" id="IPR004786">
    <property type="entry name" value="6-phosphgluc_deHydtase"/>
</dbReference>
<evidence type="ECO:0000259" key="10">
    <source>
        <dbReference type="Pfam" id="PF00920"/>
    </source>
</evidence>
<evidence type="ECO:0000256" key="4">
    <source>
        <dbReference type="ARBA" id="ARBA00023004"/>
    </source>
</evidence>
<organism evidence="12 13">
    <name type="scientific">Limnobacter litoralis</name>
    <dbReference type="NCBI Taxonomy" id="481366"/>
    <lineage>
        <taxon>Bacteria</taxon>
        <taxon>Pseudomonadati</taxon>
        <taxon>Pseudomonadota</taxon>
        <taxon>Betaproteobacteria</taxon>
        <taxon>Burkholderiales</taxon>
        <taxon>Burkholderiaceae</taxon>
        <taxon>Limnobacter</taxon>
    </lineage>
</organism>
<evidence type="ECO:0000256" key="5">
    <source>
        <dbReference type="ARBA" id="ARBA00023014"/>
    </source>
</evidence>
<dbReference type="NCBIfam" id="TIGR01196">
    <property type="entry name" value="edd"/>
    <property type="match status" value="1"/>
</dbReference>
<dbReference type="PROSITE" id="PS00886">
    <property type="entry name" value="ILVD_EDD_1"/>
    <property type="match status" value="1"/>
</dbReference>
<comment type="similarity">
    <text evidence="1">Belongs to the IlvD/Edd family.</text>
</comment>
<protein>
    <recommendedName>
        <fullName evidence="9">Phosphogluconate dehydratase</fullName>
        <ecNumber evidence="9">4.2.1.12</ecNumber>
    </recommendedName>
</protein>
<keyword evidence="3" id="KW-0479">Metal-binding</keyword>
<evidence type="ECO:0000256" key="7">
    <source>
        <dbReference type="ARBA" id="ARBA00023239"/>
    </source>
</evidence>
<dbReference type="InterPro" id="IPR020558">
    <property type="entry name" value="DiOHA_6PGluconate_deHydtase_CS"/>
</dbReference>